<dbReference type="Proteomes" id="UP000694257">
    <property type="component" value="Chromosome"/>
</dbReference>
<gene>
    <name evidence="2" type="ORF">KV110_11410</name>
</gene>
<accession>A0ABX8RVE8</accession>
<evidence type="ECO:0000256" key="1">
    <source>
        <dbReference type="SAM" id="MobiDB-lite"/>
    </source>
</evidence>
<protein>
    <submittedName>
        <fullName evidence="2">Uncharacterized protein</fullName>
    </submittedName>
</protein>
<dbReference type="RefSeq" id="WP_218475765.1">
    <property type="nucleotide sequence ID" value="NZ_BAABJN010000001.1"/>
</dbReference>
<evidence type="ECO:0000313" key="2">
    <source>
        <dbReference type="EMBL" id="QXN93624.1"/>
    </source>
</evidence>
<proteinExistence type="predicted"/>
<reference evidence="2 3" key="1">
    <citation type="submission" date="2021-07" db="EMBL/GenBank/DDBJ databases">
        <title>Whole Genome Sequence of Nocardia Iowensis.</title>
        <authorList>
            <person name="Lamm A."/>
            <person name="Collins-Fairclough A.M."/>
            <person name="Bunk B."/>
            <person name="Sproer C."/>
        </authorList>
    </citation>
    <scope>NUCLEOTIDE SEQUENCE [LARGE SCALE GENOMIC DNA]</scope>
    <source>
        <strain evidence="2 3">NRRL 5646</strain>
    </source>
</reference>
<name>A0ABX8RVE8_NOCIO</name>
<sequence length="63" mass="6001">MAEVLSAAARYGGARQAGVPGAATPEAGRAGSPEVVVRGGAEALVPGRAGLRVMQAPGAACGQ</sequence>
<evidence type="ECO:0000313" key="3">
    <source>
        <dbReference type="Proteomes" id="UP000694257"/>
    </source>
</evidence>
<dbReference type="EMBL" id="CP078145">
    <property type="protein sequence ID" value="QXN93624.1"/>
    <property type="molecule type" value="Genomic_DNA"/>
</dbReference>
<feature type="region of interest" description="Disordered" evidence="1">
    <location>
        <begin position="12"/>
        <end position="33"/>
    </location>
</feature>
<keyword evidence="3" id="KW-1185">Reference proteome</keyword>
<organism evidence="2 3">
    <name type="scientific">Nocardia iowensis</name>
    <dbReference type="NCBI Taxonomy" id="204891"/>
    <lineage>
        <taxon>Bacteria</taxon>
        <taxon>Bacillati</taxon>
        <taxon>Actinomycetota</taxon>
        <taxon>Actinomycetes</taxon>
        <taxon>Mycobacteriales</taxon>
        <taxon>Nocardiaceae</taxon>
        <taxon>Nocardia</taxon>
    </lineage>
</organism>